<comment type="caution">
    <text evidence="2">The sequence shown here is derived from an EMBL/GenBank/DDBJ whole genome shotgun (WGS) entry which is preliminary data.</text>
</comment>
<reference evidence="2" key="2">
    <citation type="submission" date="2023-05" db="EMBL/GenBank/DDBJ databases">
        <authorList>
            <consortium name="Lawrence Berkeley National Laboratory"/>
            <person name="Steindorff A."/>
            <person name="Hensen N."/>
            <person name="Bonometti L."/>
            <person name="Westerberg I."/>
            <person name="Brannstrom I.O."/>
            <person name="Guillou S."/>
            <person name="Cros-Aarteil S."/>
            <person name="Calhoun S."/>
            <person name="Haridas S."/>
            <person name="Kuo A."/>
            <person name="Mondo S."/>
            <person name="Pangilinan J."/>
            <person name="Riley R."/>
            <person name="Labutti K."/>
            <person name="Andreopoulos B."/>
            <person name="Lipzen A."/>
            <person name="Chen C."/>
            <person name="Yanf M."/>
            <person name="Daum C."/>
            <person name="Ng V."/>
            <person name="Clum A."/>
            <person name="Ohm R."/>
            <person name="Martin F."/>
            <person name="Silar P."/>
            <person name="Natvig D."/>
            <person name="Lalanne C."/>
            <person name="Gautier V."/>
            <person name="Ament-Velasquez S.L."/>
            <person name="Kruys A."/>
            <person name="Hutchinson M.I."/>
            <person name="Powell A.J."/>
            <person name="Barry K."/>
            <person name="Miller A.N."/>
            <person name="Grigoriev I.V."/>
            <person name="Debuchy R."/>
            <person name="Gladieux P."/>
            <person name="Thoren M.H."/>
            <person name="Johannesson H."/>
        </authorList>
    </citation>
    <scope>NUCLEOTIDE SEQUENCE</scope>
    <source>
        <strain evidence="2">PSN309</strain>
    </source>
</reference>
<name>A0AAN6WLG0_9PEZI</name>
<gene>
    <name evidence="2" type="ORF">QBC35DRAFT_65189</name>
</gene>
<dbReference type="EMBL" id="MU864499">
    <property type="protein sequence ID" value="KAK4184219.1"/>
    <property type="molecule type" value="Genomic_DNA"/>
</dbReference>
<accession>A0AAN6WLG0</accession>
<dbReference type="PANTHER" id="PTHR35585">
    <property type="entry name" value="HHE DOMAIN PROTEIN (AFU_ORTHOLOGUE AFUA_4G00730)"/>
    <property type="match status" value="1"/>
</dbReference>
<dbReference type="Proteomes" id="UP001302126">
    <property type="component" value="Unassembled WGS sequence"/>
</dbReference>
<organism evidence="2 3">
    <name type="scientific">Podospora australis</name>
    <dbReference type="NCBI Taxonomy" id="1536484"/>
    <lineage>
        <taxon>Eukaryota</taxon>
        <taxon>Fungi</taxon>
        <taxon>Dikarya</taxon>
        <taxon>Ascomycota</taxon>
        <taxon>Pezizomycotina</taxon>
        <taxon>Sordariomycetes</taxon>
        <taxon>Sordariomycetidae</taxon>
        <taxon>Sordariales</taxon>
        <taxon>Podosporaceae</taxon>
        <taxon>Podospora</taxon>
    </lineage>
</organism>
<dbReference type="AlphaFoldDB" id="A0AAN6WLG0"/>
<dbReference type="InterPro" id="IPR012312">
    <property type="entry name" value="Hemerythrin-like"/>
</dbReference>
<evidence type="ECO:0000313" key="2">
    <source>
        <dbReference type="EMBL" id="KAK4184219.1"/>
    </source>
</evidence>
<evidence type="ECO:0000313" key="3">
    <source>
        <dbReference type="Proteomes" id="UP001302126"/>
    </source>
</evidence>
<dbReference type="Pfam" id="PF01814">
    <property type="entry name" value="Hemerythrin"/>
    <property type="match status" value="1"/>
</dbReference>
<protein>
    <recommendedName>
        <fullName evidence="1">Hemerythrin-like domain-containing protein</fullName>
    </recommendedName>
</protein>
<sequence>MFRQCLRAPSNLISKPIARATFSAPVAHTQFFPRAATMATVSSGNKVSDRIKHDHKELETFYKKIKEAKTEDDKTKWQNQFVWELARHSIAEEIVVYPAFEKYVPDGVTMAEKDRSEHQIVKEKLYEFQKMSASDPNFIPTIDSLWETLSQHIIEEERDDLPVLEKAIEESESQSLGNSFQRTKHFVPTQSHPSAPDRPPYETAAGLLATPMDKLMDLFKKFPSSDETKV</sequence>
<dbReference type="PANTHER" id="PTHR35585:SF1">
    <property type="entry name" value="HHE DOMAIN PROTEIN (AFU_ORTHOLOGUE AFUA_4G00730)"/>
    <property type="match status" value="1"/>
</dbReference>
<evidence type="ECO:0000259" key="1">
    <source>
        <dbReference type="Pfam" id="PF01814"/>
    </source>
</evidence>
<proteinExistence type="predicted"/>
<dbReference type="Gene3D" id="1.20.120.520">
    <property type="entry name" value="nmb1532 protein domain like"/>
    <property type="match status" value="1"/>
</dbReference>
<feature type="domain" description="Hemerythrin-like" evidence="1">
    <location>
        <begin position="48"/>
        <end position="163"/>
    </location>
</feature>
<keyword evidence="3" id="KW-1185">Reference proteome</keyword>
<reference evidence="2" key="1">
    <citation type="journal article" date="2023" name="Mol. Phylogenet. Evol.">
        <title>Genome-scale phylogeny and comparative genomics of the fungal order Sordariales.</title>
        <authorList>
            <person name="Hensen N."/>
            <person name="Bonometti L."/>
            <person name="Westerberg I."/>
            <person name="Brannstrom I.O."/>
            <person name="Guillou S."/>
            <person name="Cros-Aarteil S."/>
            <person name="Calhoun S."/>
            <person name="Haridas S."/>
            <person name="Kuo A."/>
            <person name="Mondo S."/>
            <person name="Pangilinan J."/>
            <person name="Riley R."/>
            <person name="LaButti K."/>
            <person name="Andreopoulos B."/>
            <person name="Lipzen A."/>
            <person name="Chen C."/>
            <person name="Yan M."/>
            <person name="Daum C."/>
            <person name="Ng V."/>
            <person name="Clum A."/>
            <person name="Steindorff A."/>
            <person name="Ohm R.A."/>
            <person name="Martin F."/>
            <person name="Silar P."/>
            <person name="Natvig D.O."/>
            <person name="Lalanne C."/>
            <person name="Gautier V."/>
            <person name="Ament-Velasquez S.L."/>
            <person name="Kruys A."/>
            <person name="Hutchinson M.I."/>
            <person name="Powell A.J."/>
            <person name="Barry K."/>
            <person name="Miller A.N."/>
            <person name="Grigoriev I.V."/>
            <person name="Debuchy R."/>
            <person name="Gladieux P."/>
            <person name="Hiltunen Thoren M."/>
            <person name="Johannesson H."/>
        </authorList>
    </citation>
    <scope>NUCLEOTIDE SEQUENCE</scope>
    <source>
        <strain evidence="2">PSN309</strain>
    </source>
</reference>